<proteinExistence type="predicted"/>
<comment type="caution">
    <text evidence="1">The sequence shown here is derived from an EMBL/GenBank/DDBJ whole genome shotgun (WGS) entry which is preliminary data.</text>
</comment>
<reference evidence="1" key="1">
    <citation type="submission" date="2019-09" db="EMBL/GenBank/DDBJ databases">
        <title>Draft genome sequences of 48 bacterial type strains from the CCUG.</title>
        <authorList>
            <person name="Tunovic T."/>
            <person name="Pineiro-Iglesias B."/>
            <person name="Unosson C."/>
            <person name="Inganas E."/>
            <person name="Ohlen M."/>
            <person name="Cardew S."/>
            <person name="Jensie-Markopoulos S."/>
            <person name="Salva-Serra F."/>
            <person name="Jaen-Luchoro D."/>
            <person name="Karlsson R."/>
            <person name="Svensson-Stadler L."/>
            <person name="Chun J."/>
            <person name="Moore E."/>
        </authorList>
    </citation>
    <scope>NUCLEOTIDE SEQUENCE</scope>
    <source>
        <strain evidence="1">CCUG 50899</strain>
    </source>
</reference>
<dbReference type="RefSeq" id="WP_128094303.1">
    <property type="nucleotide sequence ID" value="NZ_JBHEEN010000004.1"/>
</dbReference>
<protein>
    <submittedName>
        <fullName evidence="1">Uncharacterized protein</fullName>
    </submittedName>
</protein>
<dbReference type="Pfam" id="PF25691">
    <property type="entry name" value="BW3TFN"/>
    <property type="match status" value="1"/>
</dbReference>
<dbReference type="InterPro" id="IPR058040">
    <property type="entry name" value="BW3TFN"/>
</dbReference>
<organism evidence="1">
    <name type="scientific">Brucella pituitosa</name>
    <dbReference type="NCBI Taxonomy" id="571256"/>
    <lineage>
        <taxon>Bacteria</taxon>
        <taxon>Pseudomonadati</taxon>
        <taxon>Pseudomonadota</taxon>
        <taxon>Alphaproteobacteria</taxon>
        <taxon>Hyphomicrobiales</taxon>
        <taxon>Brucellaceae</taxon>
        <taxon>Brucella/Ochrobactrum group</taxon>
        <taxon>Brucella</taxon>
    </lineage>
</organism>
<gene>
    <name evidence="1" type="ORF">F7Q93_11165</name>
</gene>
<accession>A0A643EZN3</accession>
<sequence length="172" mass="18760">MAVFTQDGRVALAKALYDMTLFLAVGEGLPEWDDQPRPTTPEEQSAQDAVWSVLSNLESPVGVTRTRDKYFVVPDPDGDIVMADGAKFSQSADPTGFVFLRFQLDLDDASSNTLRETGMFVGTKLAESVPGGQMFIPVADVVDLGKMIEVDRFSPIVRDGSIGQTFTFILTM</sequence>
<dbReference type="AlphaFoldDB" id="A0A643EZN3"/>
<evidence type="ECO:0000313" key="1">
    <source>
        <dbReference type="EMBL" id="KAB0571275.1"/>
    </source>
</evidence>
<name>A0A643EZN3_9HYPH</name>
<dbReference type="EMBL" id="VZPE01000004">
    <property type="protein sequence ID" value="KAB0571275.1"/>
    <property type="molecule type" value="Genomic_DNA"/>
</dbReference>